<keyword evidence="2" id="KW-0503">Monooxygenase</keyword>
<dbReference type="InterPro" id="IPR011251">
    <property type="entry name" value="Luciferase-like_dom"/>
</dbReference>
<feature type="domain" description="Luciferase-like" evidence="3">
    <location>
        <begin position="38"/>
        <end position="331"/>
    </location>
</feature>
<keyword evidence="1" id="KW-0560">Oxidoreductase</keyword>
<dbReference type="GO" id="GO:0005829">
    <property type="term" value="C:cytosol"/>
    <property type="evidence" value="ECO:0007669"/>
    <property type="project" value="TreeGrafter"/>
</dbReference>
<dbReference type="InterPro" id="IPR036661">
    <property type="entry name" value="Luciferase-like_sf"/>
</dbReference>
<reference evidence="4" key="1">
    <citation type="journal article" date="2014" name="Int. J. Syst. Evol. Microbiol.">
        <title>Complete genome sequence of Corynebacterium casei LMG S-19264T (=DSM 44701T), isolated from a smear-ripened cheese.</title>
        <authorList>
            <consortium name="US DOE Joint Genome Institute (JGI-PGF)"/>
            <person name="Walter F."/>
            <person name="Albersmeier A."/>
            <person name="Kalinowski J."/>
            <person name="Ruckert C."/>
        </authorList>
    </citation>
    <scope>NUCLEOTIDE SEQUENCE</scope>
    <source>
        <strain evidence="4">JCM 4790</strain>
    </source>
</reference>
<proteinExistence type="predicted"/>
<comment type="caution">
    <text evidence="4">The sequence shown here is derived from an EMBL/GenBank/DDBJ whole genome shotgun (WGS) entry which is preliminary data.</text>
</comment>
<organism evidence="4 5">
    <name type="scientific">Streptomyces minutiscleroticus</name>
    <dbReference type="NCBI Taxonomy" id="68238"/>
    <lineage>
        <taxon>Bacteria</taxon>
        <taxon>Bacillati</taxon>
        <taxon>Actinomycetota</taxon>
        <taxon>Actinomycetes</taxon>
        <taxon>Kitasatosporales</taxon>
        <taxon>Streptomycetaceae</taxon>
        <taxon>Streptomyces</taxon>
    </lineage>
</organism>
<dbReference type="PANTHER" id="PTHR30137">
    <property type="entry name" value="LUCIFERASE-LIKE MONOOXYGENASE"/>
    <property type="match status" value="1"/>
</dbReference>
<dbReference type="RefSeq" id="WP_190191466.1">
    <property type="nucleotide sequence ID" value="NZ_BMVU01000017.1"/>
</dbReference>
<dbReference type="GO" id="GO:0016705">
    <property type="term" value="F:oxidoreductase activity, acting on paired donors, with incorporation or reduction of molecular oxygen"/>
    <property type="evidence" value="ECO:0007669"/>
    <property type="project" value="InterPro"/>
</dbReference>
<evidence type="ECO:0000259" key="3">
    <source>
        <dbReference type="Pfam" id="PF00296"/>
    </source>
</evidence>
<gene>
    <name evidence="4" type="ORF">GCM10010358_37980</name>
</gene>
<dbReference type="InterPro" id="IPR050766">
    <property type="entry name" value="Bact_Lucif_Oxidored"/>
</dbReference>
<protein>
    <submittedName>
        <fullName evidence="4">Siderophore biosynthesis protein</fullName>
    </submittedName>
</protein>
<evidence type="ECO:0000256" key="1">
    <source>
        <dbReference type="ARBA" id="ARBA00023002"/>
    </source>
</evidence>
<reference evidence="4" key="2">
    <citation type="submission" date="2020-09" db="EMBL/GenBank/DDBJ databases">
        <authorList>
            <person name="Sun Q."/>
            <person name="Ohkuma M."/>
        </authorList>
    </citation>
    <scope>NUCLEOTIDE SEQUENCE</scope>
    <source>
        <strain evidence="4">JCM 4790</strain>
    </source>
</reference>
<dbReference type="Proteomes" id="UP000619244">
    <property type="component" value="Unassembled WGS sequence"/>
</dbReference>
<sequence length="365" mass="39766">MPSPPDPSVPTALHAVPSTDVDLSLFYFAGDSDEIKSDRYGLLLDGARFADAHGFAAVWTPERHFHPFGGLYPNPAVTGAAVAVATERVAIRAGSVVAPLHHPLRIAEEWSVVDNLSDGRAGVSFASGWHAVDFALRPEAYADRRSLVLDHAEQVRRLWRGETLTVRDGTGAEQRVRIHPQPVQPELPVWITSAGHTETFRRAGAMGAGILTHLLGQDIDDLARNIAEYRTASAGGGHVALMVHTYLGDDEDEVKELVGEPLRRYLHDSLGLLLGSRLDGRRGIDPARLRPADVDFLVQRSFDRYFDHGGLLGTPAKARRVIERLRRIGVDEVACLIDFGLPADTVLAGLERLAGLRHRGATGDH</sequence>
<name>A0A918NM08_9ACTN</name>
<dbReference type="InterPro" id="IPR024011">
    <property type="entry name" value="Biosynth_lucif-like_mOase_dom"/>
</dbReference>
<dbReference type="Gene3D" id="3.20.20.30">
    <property type="entry name" value="Luciferase-like domain"/>
    <property type="match status" value="1"/>
</dbReference>
<evidence type="ECO:0000313" key="5">
    <source>
        <dbReference type="Proteomes" id="UP000619244"/>
    </source>
</evidence>
<dbReference type="AlphaFoldDB" id="A0A918NM08"/>
<evidence type="ECO:0000313" key="4">
    <source>
        <dbReference type="EMBL" id="GGX80055.1"/>
    </source>
</evidence>
<dbReference type="GO" id="GO:0004497">
    <property type="term" value="F:monooxygenase activity"/>
    <property type="evidence" value="ECO:0007669"/>
    <property type="project" value="UniProtKB-KW"/>
</dbReference>
<dbReference type="NCBIfam" id="TIGR04020">
    <property type="entry name" value="seco_metab_LLM"/>
    <property type="match status" value="1"/>
</dbReference>
<dbReference type="SUPFAM" id="SSF51679">
    <property type="entry name" value="Bacterial luciferase-like"/>
    <property type="match status" value="1"/>
</dbReference>
<evidence type="ECO:0000256" key="2">
    <source>
        <dbReference type="ARBA" id="ARBA00023033"/>
    </source>
</evidence>
<dbReference type="Pfam" id="PF00296">
    <property type="entry name" value="Bac_luciferase"/>
    <property type="match status" value="1"/>
</dbReference>
<dbReference type="EMBL" id="BMVU01000017">
    <property type="protein sequence ID" value="GGX80055.1"/>
    <property type="molecule type" value="Genomic_DNA"/>
</dbReference>
<keyword evidence="5" id="KW-1185">Reference proteome</keyword>
<dbReference type="PANTHER" id="PTHR30137:SF8">
    <property type="entry name" value="BLR5498 PROTEIN"/>
    <property type="match status" value="1"/>
</dbReference>
<accession>A0A918NM08</accession>